<dbReference type="AlphaFoldDB" id="A0A7W7SME0"/>
<reference evidence="1 2" key="1">
    <citation type="submission" date="2020-08" db="EMBL/GenBank/DDBJ databases">
        <title>Sequencing the genomes of 1000 actinobacteria strains.</title>
        <authorList>
            <person name="Klenk H.-P."/>
        </authorList>
    </citation>
    <scope>NUCLEOTIDE SEQUENCE [LARGE SCALE GENOMIC DNA]</scope>
    <source>
        <strain evidence="1 2">DSM 45886</strain>
    </source>
</reference>
<proteinExistence type="predicted"/>
<keyword evidence="2" id="KW-1185">Reference proteome</keyword>
<dbReference type="EMBL" id="JACHJW010000001">
    <property type="protein sequence ID" value="MBB4957146.1"/>
    <property type="molecule type" value="Genomic_DNA"/>
</dbReference>
<name>A0A7W7SME0_9ACTN</name>
<evidence type="ECO:0000313" key="2">
    <source>
        <dbReference type="Proteomes" id="UP000578819"/>
    </source>
</evidence>
<accession>A0A7W7SME0</accession>
<dbReference type="Proteomes" id="UP000578819">
    <property type="component" value="Unassembled WGS sequence"/>
</dbReference>
<sequence>MADHAPVTVTVTTDTLLLSYQQFWDCRRHLGERALT</sequence>
<protein>
    <submittedName>
        <fullName evidence="1">Uncharacterized protein</fullName>
    </submittedName>
</protein>
<evidence type="ECO:0000313" key="1">
    <source>
        <dbReference type="EMBL" id="MBB4957146.1"/>
    </source>
</evidence>
<gene>
    <name evidence="1" type="ORF">FHR38_000879</name>
</gene>
<comment type="caution">
    <text evidence="1">The sequence shown here is derived from an EMBL/GenBank/DDBJ whole genome shotgun (WGS) entry which is preliminary data.</text>
</comment>
<organism evidence="1 2">
    <name type="scientific">Micromonospora polyrhachis</name>
    <dbReference type="NCBI Taxonomy" id="1282883"/>
    <lineage>
        <taxon>Bacteria</taxon>
        <taxon>Bacillati</taxon>
        <taxon>Actinomycetota</taxon>
        <taxon>Actinomycetes</taxon>
        <taxon>Micromonosporales</taxon>
        <taxon>Micromonosporaceae</taxon>
        <taxon>Micromonospora</taxon>
    </lineage>
</organism>